<keyword evidence="1" id="KW-0812">Transmembrane</keyword>
<accession>A0A1W1D6I0</accession>
<evidence type="ECO:0008006" key="3">
    <source>
        <dbReference type="Google" id="ProtNLM"/>
    </source>
</evidence>
<sequence length="307" mass="34949">MGEEVNYAAWITLTLVISESYLRANKLWSRKHMQDVAESVSLMAQGVGLLTLGSFAIASYIDGSITGIVSSAIWFSMTVFMILVGTGVWLRNTKSMTFLEKFKMFFNKETHEVGDLIKDLYSPTGKNYLLDIIQKIALIDNEISDKEKVILEKVFKEWDEDIDIDSLSSNSNSMNQNIIEIQDLVDKYLDLSPPTNQVSRLVDLVKLLVKADGTVTDEEQLISEEIIFQLESYVTEGGEMVRYDVAIVPQRDDQRQTIKELFPQLKYTEEAHGDTYLNEKFFTLAMANIYCEEYKKVGLNAVVVIRD</sequence>
<feature type="transmembrane region" description="Helical" evidence="1">
    <location>
        <begin position="67"/>
        <end position="90"/>
    </location>
</feature>
<dbReference type="AlphaFoldDB" id="A0A1W1D6I0"/>
<keyword evidence="1" id="KW-0472">Membrane</keyword>
<feature type="transmembrane region" description="Helical" evidence="1">
    <location>
        <begin position="42"/>
        <end position="61"/>
    </location>
</feature>
<gene>
    <name evidence="2" type="ORF">MNB_SUP05-10-1102</name>
</gene>
<dbReference type="InterPro" id="IPR029024">
    <property type="entry name" value="TerB-like"/>
</dbReference>
<name>A0A1W1D6I0_9ZZZZ</name>
<organism evidence="2">
    <name type="scientific">hydrothermal vent metagenome</name>
    <dbReference type="NCBI Taxonomy" id="652676"/>
    <lineage>
        <taxon>unclassified sequences</taxon>
        <taxon>metagenomes</taxon>
        <taxon>ecological metagenomes</taxon>
    </lineage>
</organism>
<protein>
    <recommendedName>
        <fullName evidence="3">Co-chaperone DjlA N-terminal domain-containing protein</fullName>
    </recommendedName>
</protein>
<feature type="transmembrane region" description="Helical" evidence="1">
    <location>
        <begin position="6"/>
        <end position="22"/>
    </location>
</feature>
<proteinExistence type="predicted"/>
<evidence type="ECO:0000256" key="1">
    <source>
        <dbReference type="SAM" id="Phobius"/>
    </source>
</evidence>
<dbReference type="EMBL" id="FPHQ01000017">
    <property type="protein sequence ID" value="SFV76032.1"/>
    <property type="molecule type" value="Genomic_DNA"/>
</dbReference>
<reference evidence="2" key="1">
    <citation type="submission" date="2016-10" db="EMBL/GenBank/DDBJ databases">
        <authorList>
            <person name="de Groot N.N."/>
        </authorList>
    </citation>
    <scope>NUCLEOTIDE SEQUENCE</scope>
</reference>
<dbReference type="Gene3D" id="1.10.3680.10">
    <property type="entry name" value="TerB-like"/>
    <property type="match status" value="1"/>
</dbReference>
<keyword evidence="1" id="KW-1133">Transmembrane helix</keyword>
<evidence type="ECO:0000313" key="2">
    <source>
        <dbReference type="EMBL" id="SFV76032.1"/>
    </source>
</evidence>